<comment type="similarity">
    <text evidence="1">Belongs to the 4-hydroxybenzoyl-CoA thioesterase family.</text>
</comment>
<dbReference type="Proteomes" id="UP001296943">
    <property type="component" value="Unassembled WGS sequence"/>
</dbReference>
<evidence type="ECO:0000256" key="2">
    <source>
        <dbReference type="ARBA" id="ARBA00022801"/>
    </source>
</evidence>
<protein>
    <submittedName>
        <fullName evidence="3">Acyl-CoA thioester hydrolase</fullName>
        <ecNumber evidence="3">3.1.2.-</ecNumber>
    </submittedName>
</protein>
<evidence type="ECO:0000313" key="3">
    <source>
        <dbReference type="EMBL" id="MBM7570851.1"/>
    </source>
</evidence>
<dbReference type="EC" id="3.1.2.-" evidence="3"/>
<dbReference type="RefSeq" id="WP_204498260.1">
    <property type="nucleotide sequence ID" value="NZ_JAFBDR010000005.1"/>
</dbReference>
<proteinExistence type="inferred from homology"/>
<comment type="caution">
    <text evidence="3">The sequence shown here is derived from an EMBL/GenBank/DDBJ whole genome shotgun (WGS) entry which is preliminary data.</text>
</comment>
<dbReference type="Gene3D" id="3.10.129.10">
    <property type="entry name" value="Hotdog Thioesterase"/>
    <property type="match status" value="1"/>
</dbReference>
<dbReference type="PANTHER" id="PTHR31793:SF27">
    <property type="entry name" value="NOVEL THIOESTERASE SUPERFAMILY DOMAIN AND SAPOSIN A-TYPE DOMAIN CONTAINING PROTEIN (0610012H03RIK)"/>
    <property type="match status" value="1"/>
</dbReference>
<dbReference type="GO" id="GO:0016787">
    <property type="term" value="F:hydrolase activity"/>
    <property type="evidence" value="ECO:0007669"/>
    <property type="project" value="UniProtKB-KW"/>
</dbReference>
<gene>
    <name evidence="3" type="ORF">JOC48_001329</name>
</gene>
<dbReference type="Pfam" id="PF13279">
    <property type="entry name" value="4HBT_2"/>
    <property type="match status" value="1"/>
</dbReference>
<name>A0ABS2MY91_9BACI</name>
<dbReference type="PANTHER" id="PTHR31793">
    <property type="entry name" value="4-HYDROXYBENZOYL-COA THIOESTERASE FAMILY MEMBER"/>
    <property type="match status" value="1"/>
</dbReference>
<keyword evidence="2 3" id="KW-0378">Hydrolase</keyword>
<keyword evidence="4" id="KW-1185">Reference proteome</keyword>
<dbReference type="InterPro" id="IPR029069">
    <property type="entry name" value="HotDog_dom_sf"/>
</dbReference>
<dbReference type="SUPFAM" id="SSF54637">
    <property type="entry name" value="Thioesterase/thiol ester dehydrase-isomerase"/>
    <property type="match status" value="1"/>
</dbReference>
<accession>A0ABS2MY91</accession>
<dbReference type="CDD" id="cd00586">
    <property type="entry name" value="4HBT"/>
    <property type="match status" value="1"/>
</dbReference>
<evidence type="ECO:0000313" key="4">
    <source>
        <dbReference type="Proteomes" id="UP001296943"/>
    </source>
</evidence>
<evidence type="ECO:0000256" key="1">
    <source>
        <dbReference type="ARBA" id="ARBA00005953"/>
    </source>
</evidence>
<dbReference type="InterPro" id="IPR050563">
    <property type="entry name" value="4-hydroxybenzoyl-CoA_TE"/>
</dbReference>
<dbReference type="EMBL" id="JAFBDR010000005">
    <property type="protein sequence ID" value="MBM7570851.1"/>
    <property type="molecule type" value="Genomic_DNA"/>
</dbReference>
<reference evidence="3 4" key="1">
    <citation type="submission" date="2021-01" db="EMBL/GenBank/DDBJ databases">
        <title>Genomic Encyclopedia of Type Strains, Phase IV (KMG-IV): sequencing the most valuable type-strain genomes for metagenomic binning, comparative biology and taxonomic classification.</title>
        <authorList>
            <person name="Goeker M."/>
        </authorList>
    </citation>
    <scope>NUCLEOTIDE SEQUENCE [LARGE SCALE GENOMIC DNA]</scope>
    <source>
        <strain evidence="3 4">DSM 23711</strain>
    </source>
</reference>
<sequence length="132" mass="15380">MIHETENTVRFYETDGLGHVSNISFYIYLEEARIDFLRKLGVSMDIADWSYIVASTACDYKQQAYFDETLITKTQVNKIGNSSFELIHRIENDRGLIALGKAVMVHFDFKSQQSIRIPEDVRKKLQEYIYEG</sequence>
<organism evidence="3 4">
    <name type="scientific">Aquibacillus albus</name>
    <dbReference type="NCBI Taxonomy" id="1168171"/>
    <lineage>
        <taxon>Bacteria</taxon>
        <taxon>Bacillati</taxon>
        <taxon>Bacillota</taxon>
        <taxon>Bacilli</taxon>
        <taxon>Bacillales</taxon>
        <taxon>Bacillaceae</taxon>
        <taxon>Aquibacillus</taxon>
    </lineage>
</organism>